<protein>
    <submittedName>
        <fullName evidence="1">Uncharacterized protein</fullName>
    </submittedName>
</protein>
<dbReference type="GeneID" id="33898206"/>
<dbReference type="KEGG" id="bcy:Bcer98_2954"/>
<name>A7GSS7_BACCN</name>
<reference evidence="1 2" key="1">
    <citation type="journal article" date="2008" name="Chem. Biol. Interact.">
        <title>Extending the Bacillus cereus group genomics to putative food-borne pathogens of different toxicity.</title>
        <authorList>
            <person name="Lapidus A."/>
            <person name="Goltsman E."/>
            <person name="Auger S."/>
            <person name="Galleron N."/>
            <person name="Segurens B."/>
            <person name="Dossat C."/>
            <person name="Land M.L."/>
            <person name="Broussolle V."/>
            <person name="Brillard J."/>
            <person name="Guinebretiere M.H."/>
            <person name="Sanchis V."/>
            <person name="Nguen-The C."/>
            <person name="Lereclus D."/>
            <person name="Richardson P."/>
            <person name="Wincker P."/>
            <person name="Weissenbach J."/>
            <person name="Ehrlich S.D."/>
            <person name="Sorokin A."/>
        </authorList>
    </citation>
    <scope>NUCLEOTIDE SEQUENCE [LARGE SCALE GENOMIC DNA]</scope>
    <source>
        <strain evidence="2">DSM 22905 / CIP 110041 / 391-98 / NVH 391-98</strain>
    </source>
</reference>
<dbReference type="RefSeq" id="WP_012095413.1">
    <property type="nucleotide sequence ID" value="NC_009674.1"/>
</dbReference>
<organism evidence="1 2">
    <name type="scientific">Bacillus cytotoxicus (strain DSM 22905 / CIP 110041 / 391-98 / NVH 391-98)</name>
    <dbReference type="NCBI Taxonomy" id="315749"/>
    <lineage>
        <taxon>Bacteria</taxon>
        <taxon>Bacillati</taxon>
        <taxon>Bacillota</taxon>
        <taxon>Bacilli</taxon>
        <taxon>Bacillales</taxon>
        <taxon>Bacillaceae</taxon>
        <taxon>Bacillus</taxon>
        <taxon>Bacillus cereus group</taxon>
    </lineage>
</organism>
<sequence>MSKFKKGDRVYYMSRGEKRIGTFDHQDDLKGWCLFDGKDELTFAPIEFLRLLEEETMQTYTGFSAIERMKTHWITTTSDVDSAWKIENNELVFKKDDTILVGTLIELNFFFKNEFIDYAEPLKFEEGEMYVFESHDNKKWYAVHKEVNGDKYWTSLAVIVAENCVFDGDGYLTKYNGTFRKPTDEELEEFERFMVFHKKGREMDEFELGDIVEREDALYIVVVQTEDNKFEHVIGCVEINDDDAPVKYFPASDVELRFCVEDAAG</sequence>
<accession>A7GSS7</accession>
<dbReference type="STRING" id="315749.Bcer98_2954"/>
<dbReference type="EMBL" id="CP000764">
    <property type="protein sequence ID" value="ABS23185.1"/>
    <property type="molecule type" value="Genomic_DNA"/>
</dbReference>
<dbReference type="HOGENOM" id="CLU_091602_0_0_9"/>
<evidence type="ECO:0000313" key="2">
    <source>
        <dbReference type="Proteomes" id="UP000002300"/>
    </source>
</evidence>
<dbReference type="Proteomes" id="UP000002300">
    <property type="component" value="Chromosome"/>
</dbReference>
<proteinExistence type="predicted"/>
<evidence type="ECO:0000313" key="1">
    <source>
        <dbReference type="EMBL" id="ABS23185.1"/>
    </source>
</evidence>
<dbReference type="AlphaFoldDB" id="A7GSS7"/>
<gene>
    <name evidence="1" type="ordered locus">Bcer98_2954</name>
</gene>
<keyword evidence="2" id="KW-1185">Reference proteome</keyword>